<evidence type="ECO:0000256" key="8">
    <source>
        <dbReference type="ARBA" id="ARBA00022989"/>
    </source>
</evidence>
<evidence type="ECO:0000256" key="2">
    <source>
        <dbReference type="ARBA" id="ARBA00005194"/>
    </source>
</evidence>
<gene>
    <name evidence="14" type="primary">PAS2A</name>
    <name evidence="14" type="ORF">QJS10_CPB20g00943</name>
</gene>
<accession>A0AAV9CAB9</accession>
<evidence type="ECO:0000256" key="11">
    <source>
        <dbReference type="ARBA" id="ARBA00023160"/>
    </source>
</evidence>
<dbReference type="GO" id="GO:0030148">
    <property type="term" value="P:sphingolipid biosynthetic process"/>
    <property type="evidence" value="ECO:0007669"/>
    <property type="project" value="TreeGrafter"/>
</dbReference>
<comment type="caution">
    <text evidence="14">The sequence shown here is derived from an EMBL/GenBank/DDBJ whole genome shotgun (WGS) entry which is preliminary data.</text>
</comment>
<keyword evidence="6" id="KW-0812">Transmembrane</keyword>
<dbReference type="InterPro" id="IPR007482">
    <property type="entry name" value="Tyr_Pase-like_PTPLA"/>
</dbReference>
<proteinExistence type="inferred from homology"/>
<comment type="catalytic activity">
    <reaction evidence="13">
        <text>a very-long-chain (3R)-3-hydroxyacyl-CoA = a very-long-chain (2E)-enoyl-CoA + H2O</text>
        <dbReference type="Rhea" id="RHEA:45812"/>
        <dbReference type="ChEBI" id="CHEBI:15377"/>
        <dbReference type="ChEBI" id="CHEBI:83728"/>
        <dbReference type="ChEBI" id="CHEBI:85440"/>
        <dbReference type="EC" id="4.2.1.134"/>
    </reaction>
</comment>
<evidence type="ECO:0000313" key="15">
    <source>
        <dbReference type="Proteomes" id="UP001180020"/>
    </source>
</evidence>
<keyword evidence="12 13" id="KW-0456">Lyase</keyword>
<evidence type="ECO:0000313" key="14">
    <source>
        <dbReference type="EMBL" id="KAK1285810.1"/>
    </source>
</evidence>
<dbReference type="AlphaFoldDB" id="A0AAV9CAB9"/>
<keyword evidence="9 13" id="KW-0443">Lipid metabolism</keyword>
<keyword evidence="10 13" id="KW-0472">Membrane</keyword>
<organism evidence="14 15">
    <name type="scientific">Acorus calamus</name>
    <name type="common">Sweet flag</name>
    <dbReference type="NCBI Taxonomy" id="4465"/>
    <lineage>
        <taxon>Eukaryota</taxon>
        <taxon>Viridiplantae</taxon>
        <taxon>Streptophyta</taxon>
        <taxon>Embryophyta</taxon>
        <taxon>Tracheophyta</taxon>
        <taxon>Spermatophyta</taxon>
        <taxon>Magnoliopsida</taxon>
        <taxon>Liliopsida</taxon>
        <taxon>Acoraceae</taxon>
        <taxon>Acorus</taxon>
    </lineage>
</organism>
<dbReference type="Pfam" id="PF04387">
    <property type="entry name" value="PTPLA"/>
    <property type="match status" value="1"/>
</dbReference>
<evidence type="ECO:0000256" key="7">
    <source>
        <dbReference type="ARBA" id="ARBA00022832"/>
    </source>
</evidence>
<dbReference type="GO" id="GO:0005789">
    <property type="term" value="C:endoplasmic reticulum membrane"/>
    <property type="evidence" value="ECO:0007669"/>
    <property type="project" value="UniProtKB-SubCell"/>
</dbReference>
<dbReference type="GO" id="GO:0042761">
    <property type="term" value="P:very long-chain fatty acid biosynthetic process"/>
    <property type="evidence" value="ECO:0007669"/>
    <property type="project" value="TreeGrafter"/>
</dbReference>
<evidence type="ECO:0000256" key="3">
    <source>
        <dbReference type="ARBA" id="ARBA00007811"/>
    </source>
</evidence>
<dbReference type="Proteomes" id="UP001180020">
    <property type="component" value="Unassembled WGS sequence"/>
</dbReference>
<evidence type="ECO:0000256" key="6">
    <source>
        <dbReference type="ARBA" id="ARBA00022692"/>
    </source>
</evidence>
<keyword evidence="13" id="KW-0256">Endoplasmic reticulum</keyword>
<dbReference type="EC" id="4.2.1.134" evidence="4 13"/>
<dbReference type="GO" id="GO:0102158">
    <property type="term" value="F:very-long-chain (3R)-3-hydroxyacyl-CoA dehydratase activity"/>
    <property type="evidence" value="ECO:0007669"/>
    <property type="project" value="UniProtKB-EC"/>
</dbReference>
<sequence>MSSLSKLYLLIYNSLQSLGWGVALTKILISLASERSFHGAYASAGDLICLVPSGALFPLMQWGGRTHFLLAIVRQIPEIGAMPLNNFSYLPTLWDSHLCTAYREIAATSQKGAVSFTTERSPESRVTMRVPKVIRYSHYAVTCVGIHPSWLTYLRYTAFIILYPIGLAPGESSAYMLPLSVVEIVSTFIQAATRETSEIQNKEESLKDMEGGNIKQ</sequence>
<name>A0AAV9CAB9_ACOCL</name>
<dbReference type="PANTHER" id="PTHR11035:SF35">
    <property type="entry name" value="VERY-LONG-CHAIN (3R)-3-HYDROXYACYL-COA DEHYDRATASE"/>
    <property type="match status" value="1"/>
</dbReference>
<keyword evidence="8" id="KW-1133">Transmembrane helix</keyword>
<comment type="pathway">
    <text evidence="2 13">Lipid metabolism; fatty acid biosynthesis.</text>
</comment>
<protein>
    <recommendedName>
        <fullName evidence="4 13">Very-long-chain (3R)-3-hydroxyacyl-CoA dehydratase</fullName>
        <ecNumber evidence="4 13">4.2.1.134</ecNumber>
    </recommendedName>
</protein>
<keyword evidence="15" id="KW-1185">Reference proteome</keyword>
<dbReference type="EMBL" id="JAUJYO010000020">
    <property type="protein sequence ID" value="KAK1285810.1"/>
    <property type="molecule type" value="Genomic_DNA"/>
</dbReference>
<keyword evidence="11 13" id="KW-0275">Fatty acid biosynthesis</keyword>
<evidence type="ECO:0000256" key="13">
    <source>
        <dbReference type="RuleBase" id="RU363109"/>
    </source>
</evidence>
<comment type="subcellular location">
    <subcellularLocation>
        <location evidence="13">Endoplasmic reticulum membrane</location>
        <topology evidence="13">Multi-pass membrane protein</topology>
    </subcellularLocation>
    <subcellularLocation>
        <location evidence="1">Membrane</location>
        <topology evidence="1">Multi-pass membrane protein</topology>
    </subcellularLocation>
</comment>
<evidence type="ECO:0000256" key="1">
    <source>
        <dbReference type="ARBA" id="ARBA00004141"/>
    </source>
</evidence>
<reference evidence="14" key="2">
    <citation type="submission" date="2023-06" db="EMBL/GenBank/DDBJ databases">
        <authorList>
            <person name="Ma L."/>
            <person name="Liu K.-W."/>
            <person name="Li Z."/>
            <person name="Hsiao Y.-Y."/>
            <person name="Qi Y."/>
            <person name="Fu T."/>
            <person name="Tang G."/>
            <person name="Zhang D."/>
            <person name="Sun W.-H."/>
            <person name="Liu D.-K."/>
            <person name="Li Y."/>
            <person name="Chen G.-Z."/>
            <person name="Liu X.-D."/>
            <person name="Liao X.-Y."/>
            <person name="Jiang Y.-T."/>
            <person name="Yu X."/>
            <person name="Hao Y."/>
            <person name="Huang J."/>
            <person name="Zhao X.-W."/>
            <person name="Ke S."/>
            <person name="Chen Y.-Y."/>
            <person name="Wu W.-L."/>
            <person name="Hsu J.-L."/>
            <person name="Lin Y.-F."/>
            <person name="Huang M.-D."/>
            <person name="Li C.-Y."/>
            <person name="Huang L."/>
            <person name="Wang Z.-W."/>
            <person name="Zhao X."/>
            <person name="Zhong W.-Y."/>
            <person name="Peng D.-H."/>
            <person name="Ahmad S."/>
            <person name="Lan S."/>
            <person name="Zhang J.-S."/>
            <person name="Tsai W.-C."/>
            <person name="Van De Peer Y."/>
            <person name="Liu Z.-J."/>
        </authorList>
    </citation>
    <scope>NUCLEOTIDE SEQUENCE</scope>
    <source>
        <strain evidence="14">CP</strain>
        <tissue evidence="14">Leaves</tissue>
    </source>
</reference>
<evidence type="ECO:0000256" key="4">
    <source>
        <dbReference type="ARBA" id="ARBA00013122"/>
    </source>
</evidence>
<comment type="similarity">
    <text evidence="3 13">Belongs to the very long-chain fatty acids dehydratase HACD family.</text>
</comment>
<evidence type="ECO:0000256" key="10">
    <source>
        <dbReference type="ARBA" id="ARBA00023136"/>
    </source>
</evidence>
<keyword evidence="7 13" id="KW-0276">Fatty acid metabolism</keyword>
<comment type="function">
    <text evidence="13">Catalyzes the third of the four reactions of the long-chain fatty acids elongation cycle. This endoplasmic reticulum-bound enzymatic process, allows the addition of two carbons to the chain of long- and very long-chain fatty acids/VLCFAs per cycle. This enzyme catalyzes the dehydration of the 3-hydroxyacyl-CoA intermediate into trans-2,3-enoyl-CoA, within each cycle of fatty acid elongation. Thereby, it participates to the production of VLCFAs of different chain lengths that are involved in multiple biological processes as precursors of membrane lipids and lipid mediators.</text>
</comment>
<reference evidence="14" key="1">
    <citation type="journal article" date="2023" name="Nat. Commun.">
        <title>Diploid and tetraploid genomes of Acorus and the evolution of monocots.</title>
        <authorList>
            <person name="Ma L."/>
            <person name="Liu K.W."/>
            <person name="Li Z."/>
            <person name="Hsiao Y.Y."/>
            <person name="Qi Y."/>
            <person name="Fu T."/>
            <person name="Tang G.D."/>
            <person name="Zhang D."/>
            <person name="Sun W.H."/>
            <person name="Liu D.K."/>
            <person name="Li Y."/>
            <person name="Chen G.Z."/>
            <person name="Liu X.D."/>
            <person name="Liao X.Y."/>
            <person name="Jiang Y.T."/>
            <person name="Yu X."/>
            <person name="Hao Y."/>
            <person name="Huang J."/>
            <person name="Zhao X.W."/>
            <person name="Ke S."/>
            <person name="Chen Y.Y."/>
            <person name="Wu W.L."/>
            <person name="Hsu J.L."/>
            <person name="Lin Y.F."/>
            <person name="Huang M.D."/>
            <person name="Li C.Y."/>
            <person name="Huang L."/>
            <person name="Wang Z.W."/>
            <person name="Zhao X."/>
            <person name="Zhong W.Y."/>
            <person name="Peng D.H."/>
            <person name="Ahmad S."/>
            <person name="Lan S."/>
            <person name="Zhang J.S."/>
            <person name="Tsai W.C."/>
            <person name="Van de Peer Y."/>
            <person name="Liu Z.J."/>
        </authorList>
    </citation>
    <scope>NUCLEOTIDE SEQUENCE</scope>
    <source>
        <strain evidence="14">CP</strain>
    </source>
</reference>
<evidence type="ECO:0000256" key="12">
    <source>
        <dbReference type="ARBA" id="ARBA00023239"/>
    </source>
</evidence>
<keyword evidence="5 13" id="KW-0444">Lipid biosynthesis</keyword>
<dbReference type="GO" id="GO:0030497">
    <property type="term" value="P:fatty acid elongation"/>
    <property type="evidence" value="ECO:0007669"/>
    <property type="project" value="TreeGrafter"/>
</dbReference>
<dbReference type="PANTHER" id="PTHR11035">
    <property type="entry name" value="VERY-LONG-CHAIN (3R)-3-HYDROXYACYL-COA DEHYDRATASE"/>
    <property type="match status" value="1"/>
</dbReference>
<evidence type="ECO:0000256" key="9">
    <source>
        <dbReference type="ARBA" id="ARBA00023098"/>
    </source>
</evidence>
<evidence type="ECO:0000256" key="5">
    <source>
        <dbReference type="ARBA" id="ARBA00022516"/>
    </source>
</evidence>